<evidence type="ECO:0000313" key="2">
    <source>
        <dbReference type="Proteomes" id="UP001162501"/>
    </source>
</evidence>
<sequence length="213" mass="23716">MSVQSLVPRAEEPLSPRATTTEQHPHPRPQLEKAPVLQRAPSPPPHTHAQRGRRGWPSPSAPRNNKGTHSRARLWPRGGAGQARLSAEVTKCTRSRARLCGPVDSGLPSSSDREIFQARILARVSIPYCGGSSQRRECTCTQCVSCPAGVFFTAQAPEKRGAEEERPWINGIWRCAQTRAFHLQNSSMRYIFIPVLQMRTLEFKVTSPMSHGY</sequence>
<reference evidence="1" key="1">
    <citation type="submission" date="2023-05" db="EMBL/GenBank/DDBJ databases">
        <authorList>
            <consortium name="ELIXIR-Norway"/>
        </authorList>
    </citation>
    <scope>NUCLEOTIDE SEQUENCE</scope>
</reference>
<gene>
    <name evidence="1" type="ORF">MRATA1EN3_LOCUS17194</name>
</gene>
<proteinExistence type="predicted"/>
<name>A0ACB0F1E4_RANTA</name>
<accession>A0ACB0F1E4</accession>
<dbReference type="EMBL" id="OX596113">
    <property type="protein sequence ID" value="CAI9705981.1"/>
    <property type="molecule type" value="Genomic_DNA"/>
</dbReference>
<dbReference type="Proteomes" id="UP001162501">
    <property type="component" value="Chromosome 29"/>
</dbReference>
<evidence type="ECO:0000313" key="1">
    <source>
        <dbReference type="EMBL" id="CAI9705981.1"/>
    </source>
</evidence>
<protein>
    <submittedName>
        <fullName evidence="1">Uncharacterized protein</fullName>
    </submittedName>
</protein>
<organism evidence="1 2">
    <name type="scientific">Rangifer tarandus platyrhynchus</name>
    <name type="common">Svalbard reindeer</name>
    <dbReference type="NCBI Taxonomy" id="3082113"/>
    <lineage>
        <taxon>Eukaryota</taxon>
        <taxon>Metazoa</taxon>
        <taxon>Chordata</taxon>
        <taxon>Craniata</taxon>
        <taxon>Vertebrata</taxon>
        <taxon>Euteleostomi</taxon>
        <taxon>Mammalia</taxon>
        <taxon>Eutheria</taxon>
        <taxon>Laurasiatheria</taxon>
        <taxon>Artiodactyla</taxon>
        <taxon>Ruminantia</taxon>
        <taxon>Pecora</taxon>
        <taxon>Cervidae</taxon>
        <taxon>Odocoileinae</taxon>
        <taxon>Rangifer</taxon>
    </lineage>
</organism>